<protein>
    <submittedName>
        <fullName evidence="2">Uncharacterized protein</fullName>
    </submittedName>
</protein>
<comment type="caution">
    <text evidence="2">The sequence shown here is derived from an EMBL/GenBank/DDBJ whole genome shotgun (WGS) entry which is preliminary data.</text>
</comment>
<dbReference type="EMBL" id="JAHXZJ010000001">
    <property type="protein sequence ID" value="KAH0567442.1"/>
    <property type="molecule type" value="Genomic_DNA"/>
</dbReference>
<evidence type="ECO:0000313" key="3">
    <source>
        <dbReference type="Proteomes" id="UP000826195"/>
    </source>
</evidence>
<dbReference type="AlphaFoldDB" id="A0AAV7J6N2"/>
<accession>A0AAV7J6N2</accession>
<feature type="compositionally biased region" description="Acidic residues" evidence="1">
    <location>
        <begin position="100"/>
        <end position="124"/>
    </location>
</feature>
<dbReference type="Proteomes" id="UP000826195">
    <property type="component" value="Unassembled WGS sequence"/>
</dbReference>
<proteinExistence type="predicted"/>
<feature type="compositionally biased region" description="Basic and acidic residues" evidence="1">
    <location>
        <begin position="660"/>
        <end position="670"/>
    </location>
</feature>
<organism evidence="2 3">
    <name type="scientific">Cotesia glomerata</name>
    <name type="common">Lepidopteran parasitic wasp</name>
    <name type="synonym">Apanteles glomeratus</name>
    <dbReference type="NCBI Taxonomy" id="32391"/>
    <lineage>
        <taxon>Eukaryota</taxon>
        <taxon>Metazoa</taxon>
        <taxon>Ecdysozoa</taxon>
        <taxon>Arthropoda</taxon>
        <taxon>Hexapoda</taxon>
        <taxon>Insecta</taxon>
        <taxon>Pterygota</taxon>
        <taxon>Neoptera</taxon>
        <taxon>Endopterygota</taxon>
        <taxon>Hymenoptera</taxon>
        <taxon>Apocrita</taxon>
        <taxon>Ichneumonoidea</taxon>
        <taxon>Braconidae</taxon>
        <taxon>Microgastrinae</taxon>
        <taxon>Cotesia</taxon>
    </lineage>
</organism>
<feature type="region of interest" description="Disordered" evidence="1">
    <location>
        <begin position="648"/>
        <end position="675"/>
    </location>
</feature>
<name>A0AAV7J6N2_COTGL</name>
<evidence type="ECO:0000256" key="1">
    <source>
        <dbReference type="SAM" id="MobiDB-lite"/>
    </source>
</evidence>
<feature type="region of interest" description="Disordered" evidence="1">
    <location>
        <begin position="1"/>
        <end position="20"/>
    </location>
</feature>
<gene>
    <name evidence="2" type="ORF">KQX54_010035</name>
</gene>
<evidence type="ECO:0000313" key="2">
    <source>
        <dbReference type="EMBL" id="KAH0567442.1"/>
    </source>
</evidence>
<feature type="compositionally biased region" description="Basic and acidic residues" evidence="1">
    <location>
        <begin position="69"/>
        <end position="99"/>
    </location>
</feature>
<feature type="compositionally biased region" description="Basic and acidic residues" evidence="1">
    <location>
        <begin position="500"/>
        <end position="515"/>
    </location>
</feature>
<reference evidence="2 3" key="1">
    <citation type="journal article" date="2021" name="J. Hered.">
        <title>A chromosome-level genome assembly of the parasitoid wasp, Cotesia glomerata (Hymenoptera: Braconidae).</title>
        <authorList>
            <person name="Pinto B.J."/>
            <person name="Weis J.J."/>
            <person name="Gamble T."/>
            <person name="Ode P.J."/>
            <person name="Paul R."/>
            <person name="Zaspel J.M."/>
        </authorList>
    </citation>
    <scope>NUCLEOTIDE SEQUENCE [LARGE SCALE GENOMIC DNA]</scope>
    <source>
        <strain evidence="2">CgM1</strain>
    </source>
</reference>
<feature type="region of interest" description="Disordered" evidence="1">
    <location>
        <begin position="69"/>
        <end position="131"/>
    </location>
</feature>
<sequence>MDDAELSVSNSNKNEVLSQSYSQGLERINCKNATVDYQLPAGLIRMREDQWEEFFKRYDKELEEDLEIDLHTDYDEEEENRKAEENSVEESDFKLRQLDSDVEESEDSDDEDDDEEEEEEDEEQYFEKNRAPLRKTPNLIQYWIDTGRPPILMTEEPEEFRELLGEDNPEPAVGKIKTVNSMEAEAKRPSNSVFSSVDTAAYILSNTNVTAKAETIAIVEGAKSLDLNDINVNVNSEVPDLVNGIACDKNSSPLKNSSPKKHHSPNKNIKALRINKPSPVKEIRLIETPKNLDVNNSNNINDNNQNSNTIFKDKDTNNLKPRLNNNPIAQCSPKIADVLPTHDDPTKAKVIESSNISKEYDNENSLKSLKINWNNNNNNKIDFTVNNGRKTSRKKLYTQRNSPVTIVPTTPISVHSNFNDSDYFESSNKINYETESNKMFGKLHPIFATPFNKKSKVKKIKRASWARRMSRYSKVNKSSEAEETIATPGPDNSVENNSQEEDKLNSGKKEEEDKSAKKKKKKKLIKAKKIRQSVRPTELINYGEVFSEEEKLDKSKEKILEGTEGMEKEAKETLEEVKSKELNEKKNNEAFDLLKVCKKLTINLEPLPDNYLQNRSKNVKNEIQNLEDSLESDGSTILMYECALNGKDVNTDTETGTEVSQHESEDDKSQKSGIESVKKSKKFVQRCLGSLSDKSLTEPSLVGAGNSISTRINDTDDEDDDLELGKVIQSSDVKTTDKNLKERLISFSSDEEDDFLKILSKNKSQARMSVSKLDGSKNYDSLVSDLAGESRVRLSSLVATPMAVLKIVSDSEDEQLISQDDLNVKKLGGIKKEKSPKVRSKRLELLEKKKGRFSFAGDKIKESGRSLKKIGDFNGLDDNNLSLEADKAEFKGKILNGEEEEKDLKKTRKKNKFGKSLVQKFGKKRLSKIAEFDSSDEPLVSPPKKIKIIEGKLEAGGDGNSELKSIKLGCKNSGRNKGLDSSKGKKLEEINCKLKLKEVQSTGTDLQSNFKTPVVKIIKSNVNSSSNKKRVSFSATKLEKILVYDSDSSDDSFFISNKSPNRNFDKIANYNNNNNSSIENGKISSNKKITFSSSGCSLANIKVFSSRFVSDSDDSND</sequence>
<keyword evidence="3" id="KW-1185">Reference proteome</keyword>
<feature type="region of interest" description="Disordered" evidence="1">
    <location>
        <begin position="469"/>
        <end position="524"/>
    </location>
</feature>
<feature type="compositionally biased region" description="Polar residues" evidence="1">
    <location>
        <begin position="7"/>
        <end position="20"/>
    </location>
</feature>